<dbReference type="EMBL" id="JANVFO010000098">
    <property type="protein sequence ID" value="KAJ3713494.1"/>
    <property type="molecule type" value="Genomic_DNA"/>
</dbReference>
<dbReference type="Gene3D" id="1.10.510.10">
    <property type="entry name" value="Transferase(Phosphotransferase) domain 1"/>
    <property type="match status" value="1"/>
</dbReference>
<dbReference type="AlphaFoldDB" id="A0AA38J2I9"/>
<reference evidence="3" key="2">
    <citation type="journal article" date="2023" name="Proc. Natl. Acad. Sci. U.S.A.">
        <title>A global phylogenomic analysis of the shiitake genus Lentinula.</title>
        <authorList>
            <person name="Sierra-Patev S."/>
            <person name="Min B."/>
            <person name="Naranjo-Ortiz M."/>
            <person name="Looney B."/>
            <person name="Konkel Z."/>
            <person name="Slot J.C."/>
            <person name="Sakamoto Y."/>
            <person name="Steenwyk J.L."/>
            <person name="Rokas A."/>
            <person name="Carro J."/>
            <person name="Camarero S."/>
            <person name="Ferreira P."/>
            <person name="Molpeceres G."/>
            <person name="Ruiz-Duenas F.J."/>
            <person name="Serrano A."/>
            <person name="Henrissat B."/>
            <person name="Drula E."/>
            <person name="Hughes K.W."/>
            <person name="Mata J.L."/>
            <person name="Ishikawa N.K."/>
            <person name="Vargas-Isla R."/>
            <person name="Ushijima S."/>
            <person name="Smith C.A."/>
            <person name="Donoghue J."/>
            <person name="Ahrendt S."/>
            <person name="Andreopoulos W."/>
            <person name="He G."/>
            <person name="LaButti K."/>
            <person name="Lipzen A."/>
            <person name="Ng V."/>
            <person name="Riley R."/>
            <person name="Sandor L."/>
            <person name="Barry K."/>
            <person name="Martinez A.T."/>
            <person name="Xiao Y."/>
            <person name="Gibbons J.G."/>
            <person name="Terashima K."/>
            <person name="Grigoriev I.V."/>
            <person name="Hibbett D."/>
        </authorList>
    </citation>
    <scope>NUCLEOTIDE SEQUENCE</scope>
    <source>
        <strain evidence="3">ET3784</strain>
    </source>
</reference>
<dbReference type="InterPro" id="IPR004147">
    <property type="entry name" value="ABC1_dom"/>
</dbReference>
<dbReference type="Proteomes" id="UP001176059">
    <property type="component" value="Unassembled WGS sequence"/>
</dbReference>
<comment type="caution">
    <text evidence="3">The sequence shown here is derived from an EMBL/GenBank/DDBJ whole genome shotgun (WGS) entry which is preliminary data.</text>
</comment>
<keyword evidence="4" id="KW-1185">Reference proteome</keyword>
<feature type="signal peptide" evidence="1">
    <location>
        <begin position="1"/>
        <end position="24"/>
    </location>
</feature>
<feature type="chain" id="PRO_5041397311" description="ABC1 atypical kinase-like domain-containing protein" evidence="1">
    <location>
        <begin position="25"/>
        <end position="279"/>
    </location>
</feature>
<dbReference type="Gene3D" id="3.30.200.20">
    <property type="entry name" value="Phosphorylase Kinase, domain 1"/>
    <property type="match status" value="1"/>
</dbReference>
<accession>A0AA38J2I9</accession>
<protein>
    <recommendedName>
        <fullName evidence="2">ABC1 atypical kinase-like domain-containing protein</fullName>
    </recommendedName>
</protein>
<evidence type="ECO:0000313" key="4">
    <source>
        <dbReference type="Proteomes" id="UP001176059"/>
    </source>
</evidence>
<organism evidence="3 4">
    <name type="scientific">Lentinula guzmanii</name>
    <dbReference type="NCBI Taxonomy" id="2804957"/>
    <lineage>
        <taxon>Eukaryota</taxon>
        <taxon>Fungi</taxon>
        <taxon>Dikarya</taxon>
        <taxon>Basidiomycota</taxon>
        <taxon>Agaricomycotina</taxon>
        <taxon>Agaricomycetes</taxon>
        <taxon>Agaricomycetidae</taxon>
        <taxon>Agaricales</taxon>
        <taxon>Marasmiineae</taxon>
        <taxon>Omphalotaceae</taxon>
        <taxon>Lentinula</taxon>
    </lineage>
</organism>
<keyword evidence="1" id="KW-0732">Signal</keyword>
<evidence type="ECO:0000313" key="3">
    <source>
        <dbReference type="EMBL" id="KAJ3713494.1"/>
    </source>
</evidence>
<sequence>MTRSFLILPLIASLCITFPAFTHAAPTASQNVTNFQLEARNVPGIYSKADILKEHDRSWILGVYGEDLDYKRNIFTKTLPIHTRISNSDIPPRLDDNGGVLERYSRTKIAYVLDDQDQTIGVAKGYLKNEELDKWEAHAEVKALQATAKSSHEFDYGKKYGWPVAYDFRPVIVMNYVEGVDIVDSEQYQNAPRKEQKEMEKRYMKLLQNEVYYYVKKKGILHADFHSGNVRVTFNGGKIKKVKLIDWGYPGVFTVKKSVSEKDFKTWFVERFAFCNRQK</sequence>
<dbReference type="Pfam" id="PF03109">
    <property type="entry name" value="ABC1"/>
    <property type="match status" value="1"/>
</dbReference>
<dbReference type="InterPro" id="IPR011009">
    <property type="entry name" value="Kinase-like_dom_sf"/>
</dbReference>
<name>A0AA38J2I9_9AGAR</name>
<reference evidence="3" key="1">
    <citation type="submission" date="2022-08" db="EMBL/GenBank/DDBJ databases">
        <authorList>
            <consortium name="DOE Joint Genome Institute"/>
            <person name="Min B."/>
            <person name="Sierra-Patev S."/>
            <person name="Naranjo-Ortiz M."/>
            <person name="Looney B."/>
            <person name="Konkel Z."/>
            <person name="Slot J.C."/>
            <person name="Sakamoto Y."/>
            <person name="Steenwyk J.L."/>
            <person name="Rokas A."/>
            <person name="Carro J."/>
            <person name="Camarero S."/>
            <person name="Ferreira P."/>
            <person name="Molpeceres G."/>
            <person name="Ruiz-duenas F.J."/>
            <person name="Serrano A."/>
            <person name="Henrissat B."/>
            <person name="Drula E."/>
            <person name="Hughes K.W."/>
            <person name="Mata J.L."/>
            <person name="Ishikawa N.K."/>
            <person name="Vargas-Isla R."/>
            <person name="Ushijima S."/>
            <person name="Smith C.A."/>
            <person name="Ahrendt S."/>
            <person name="Andreopoulos W."/>
            <person name="He G."/>
            <person name="LaButti K."/>
            <person name="Lipzen A."/>
            <person name="Ng V."/>
            <person name="Riley R."/>
            <person name="Sandor L."/>
            <person name="Barry K."/>
            <person name="Martinez A.T."/>
            <person name="Xiao Y."/>
            <person name="Gibbons J.G."/>
            <person name="Terashima K."/>
            <person name="Hibbett D.S."/>
            <person name="Grigoriev I.V."/>
        </authorList>
    </citation>
    <scope>NUCLEOTIDE SEQUENCE</scope>
    <source>
        <strain evidence="3">ET3784</strain>
    </source>
</reference>
<gene>
    <name evidence="3" type="ORF">DFJ43DRAFT_1105115</name>
</gene>
<feature type="domain" description="ABC1 atypical kinase-like" evidence="2">
    <location>
        <begin position="169"/>
        <end position="251"/>
    </location>
</feature>
<evidence type="ECO:0000256" key="1">
    <source>
        <dbReference type="SAM" id="SignalP"/>
    </source>
</evidence>
<evidence type="ECO:0000259" key="2">
    <source>
        <dbReference type="Pfam" id="PF03109"/>
    </source>
</evidence>
<proteinExistence type="predicted"/>
<dbReference type="SUPFAM" id="SSF56112">
    <property type="entry name" value="Protein kinase-like (PK-like)"/>
    <property type="match status" value="1"/>
</dbReference>